<feature type="non-terminal residue" evidence="2">
    <location>
        <position position="1"/>
    </location>
</feature>
<gene>
    <name evidence="2" type="ORF">pdam_00011470</name>
</gene>
<dbReference type="EMBL" id="RCHS01002905">
    <property type="protein sequence ID" value="RMX45033.1"/>
    <property type="molecule type" value="Genomic_DNA"/>
</dbReference>
<dbReference type="Proteomes" id="UP000275408">
    <property type="component" value="Unassembled WGS sequence"/>
</dbReference>
<dbReference type="AlphaFoldDB" id="A0A3M6TUF3"/>
<feature type="region of interest" description="Disordered" evidence="1">
    <location>
        <begin position="65"/>
        <end position="84"/>
    </location>
</feature>
<evidence type="ECO:0000313" key="3">
    <source>
        <dbReference type="Proteomes" id="UP000275408"/>
    </source>
</evidence>
<evidence type="ECO:0000313" key="2">
    <source>
        <dbReference type="EMBL" id="RMX45033.1"/>
    </source>
</evidence>
<organism evidence="2 3">
    <name type="scientific">Pocillopora damicornis</name>
    <name type="common">Cauliflower coral</name>
    <name type="synonym">Millepora damicornis</name>
    <dbReference type="NCBI Taxonomy" id="46731"/>
    <lineage>
        <taxon>Eukaryota</taxon>
        <taxon>Metazoa</taxon>
        <taxon>Cnidaria</taxon>
        <taxon>Anthozoa</taxon>
        <taxon>Hexacorallia</taxon>
        <taxon>Scleractinia</taxon>
        <taxon>Astrocoeniina</taxon>
        <taxon>Pocilloporidae</taxon>
        <taxon>Pocillopora</taxon>
    </lineage>
</organism>
<comment type="caution">
    <text evidence="2">The sequence shown here is derived from an EMBL/GenBank/DDBJ whole genome shotgun (WGS) entry which is preliminary data.</text>
</comment>
<proteinExistence type="predicted"/>
<evidence type="ECO:0000256" key="1">
    <source>
        <dbReference type="SAM" id="MobiDB-lite"/>
    </source>
</evidence>
<reference evidence="2 3" key="1">
    <citation type="journal article" date="2018" name="Sci. Rep.">
        <title>Comparative analysis of the Pocillopora damicornis genome highlights role of immune system in coral evolution.</title>
        <authorList>
            <person name="Cunning R."/>
            <person name="Bay R.A."/>
            <person name="Gillette P."/>
            <person name="Baker A.C."/>
            <person name="Traylor-Knowles N."/>
        </authorList>
    </citation>
    <scope>NUCLEOTIDE SEQUENCE [LARGE SCALE GENOMIC DNA]</scope>
    <source>
        <strain evidence="2">RSMAS</strain>
        <tissue evidence="2">Whole animal</tissue>
    </source>
</reference>
<sequence>PNIKQEELPGRRTRRHSESFLYYKRNEVEVASMRQLEQAEEWRKEKEIFELKIAELEETLKAKRMSNMDRKHSEDTTLGRPWKRRRRNSDSNLYYMARKEGVEQTGKQPERALEGGAQMDLERRMFVHNYLQNRRLKFSVRFKIYPQINFRYLLYFSSSSVVTLNRNPQPCYQYLTQ</sequence>
<name>A0A3M6TUF3_POCDA</name>
<feature type="compositionally biased region" description="Basic and acidic residues" evidence="1">
    <location>
        <begin position="65"/>
        <end position="77"/>
    </location>
</feature>
<dbReference type="OrthoDB" id="5988257at2759"/>
<keyword evidence="3" id="KW-1185">Reference proteome</keyword>
<protein>
    <submittedName>
        <fullName evidence="2">Uncharacterized protein</fullName>
    </submittedName>
</protein>
<accession>A0A3M6TUF3</accession>